<keyword evidence="2" id="KW-1185">Reference proteome</keyword>
<accession>A0ABP6PW23</accession>
<dbReference type="Pfam" id="PF14106">
    <property type="entry name" value="DUF4279"/>
    <property type="match status" value="1"/>
</dbReference>
<name>A0ABP6PW23_9ACTN</name>
<evidence type="ECO:0000313" key="1">
    <source>
        <dbReference type="EMBL" id="GAA3193427.1"/>
    </source>
</evidence>
<protein>
    <recommendedName>
        <fullName evidence="3">DUF4279 domain-containing protein</fullName>
    </recommendedName>
</protein>
<proteinExistence type="predicted"/>
<evidence type="ECO:0008006" key="3">
    <source>
        <dbReference type="Google" id="ProtNLM"/>
    </source>
</evidence>
<dbReference type="EMBL" id="BAAAUV010000001">
    <property type="protein sequence ID" value="GAA3193427.1"/>
    <property type="molecule type" value="Genomic_DNA"/>
</dbReference>
<reference evidence="2" key="1">
    <citation type="journal article" date="2019" name="Int. J. Syst. Evol. Microbiol.">
        <title>The Global Catalogue of Microorganisms (GCM) 10K type strain sequencing project: providing services to taxonomists for standard genome sequencing and annotation.</title>
        <authorList>
            <consortium name="The Broad Institute Genomics Platform"/>
            <consortium name="The Broad Institute Genome Sequencing Center for Infectious Disease"/>
            <person name="Wu L."/>
            <person name="Ma J."/>
        </authorList>
    </citation>
    <scope>NUCLEOTIDE SEQUENCE [LARGE SCALE GENOMIC DNA]</scope>
    <source>
        <strain evidence="2">JCM 9377</strain>
    </source>
</reference>
<organism evidence="1 2">
    <name type="scientific">Actinocorallia longicatena</name>
    <dbReference type="NCBI Taxonomy" id="111803"/>
    <lineage>
        <taxon>Bacteria</taxon>
        <taxon>Bacillati</taxon>
        <taxon>Actinomycetota</taxon>
        <taxon>Actinomycetes</taxon>
        <taxon>Streptosporangiales</taxon>
        <taxon>Thermomonosporaceae</taxon>
        <taxon>Actinocorallia</taxon>
    </lineage>
</organism>
<gene>
    <name evidence="1" type="ORF">GCM10010468_02720</name>
</gene>
<dbReference type="InterPro" id="IPR025459">
    <property type="entry name" value="DUF4279"/>
</dbReference>
<comment type="caution">
    <text evidence="1">The sequence shown here is derived from an EMBL/GenBank/DDBJ whole genome shotgun (WGS) entry which is preliminary data.</text>
</comment>
<sequence length="147" mass="16379">MRVTQYAYFALFSDQVSAAEITSRLSLAPDESDILGSEHPHLPSPAFHSWRMVCREPNLRPDEQVIRIITRLQPHTARIAHLAASFRTQSSGGAVLQLVRYLNDNDSAPHPPGFHPLGFHLDNTVMAFLHTTGAALDVNEYDLSEGY</sequence>
<dbReference type="RefSeq" id="WP_344821270.1">
    <property type="nucleotide sequence ID" value="NZ_BAAAUV010000001.1"/>
</dbReference>
<dbReference type="Proteomes" id="UP001501237">
    <property type="component" value="Unassembled WGS sequence"/>
</dbReference>
<evidence type="ECO:0000313" key="2">
    <source>
        <dbReference type="Proteomes" id="UP001501237"/>
    </source>
</evidence>